<evidence type="ECO:0000256" key="12">
    <source>
        <dbReference type="PIRSR" id="PIRSR627057-2"/>
    </source>
</evidence>
<evidence type="ECO:0000256" key="11">
    <source>
        <dbReference type="PIRSR" id="PIRSR627057-1"/>
    </source>
</evidence>
<keyword evidence="18" id="KW-1185">Reference proteome</keyword>
<evidence type="ECO:0000313" key="17">
    <source>
        <dbReference type="EMBL" id="NWK54266.1"/>
    </source>
</evidence>
<feature type="active site" description="Proton donor" evidence="11">
    <location>
        <position position="361"/>
    </location>
</feature>
<protein>
    <submittedName>
        <fullName evidence="17">M48 family metallopeptidase</fullName>
    </submittedName>
</protein>
<evidence type="ECO:0000256" key="5">
    <source>
        <dbReference type="ARBA" id="ARBA00022801"/>
    </source>
</evidence>
<reference evidence="17 18" key="1">
    <citation type="submission" date="2020-07" db="EMBL/GenBank/DDBJ databases">
        <title>Roseicoccus Jingziensis gen. nov., sp. nov., isolated from coastal seawater.</title>
        <authorList>
            <person name="Feng X."/>
        </authorList>
    </citation>
    <scope>NUCLEOTIDE SEQUENCE [LARGE SCALE GENOMIC DNA]</scope>
    <source>
        <strain evidence="17 18">N1E253</strain>
    </source>
</reference>
<feature type="binding site" evidence="12">
    <location>
        <position position="278"/>
    </location>
    <ligand>
        <name>Zn(2+)</name>
        <dbReference type="ChEBI" id="CHEBI:29105"/>
        <note>catalytic</note>
    </ligand>
</feature>
<comment type="subcellular location">
    <subcellularLocation>
        <location evidence="1">Endoplasmic reticulum membrane</location>
        <topology evidence="1">Multi-pass membrane protein</topology>
    </subcellularLocation>
</comment>
<evidence type="ECO:0000256" key="13">
    <source>
        <dbReference type="RuleBase" id="RU003983"/>
    </source>
</evidence>
<dbReference type="AlphaFoldDB" id="A0A851GA25"/>
<evidence type="ECO:0000259" key="16">
    <source>
        <dbReference type="Pfam" id="PF16491"/>
    </source>
</evidence>
<dbReference type="InterPro" id="IPR001915">
    <property type="entry name" value="Peptidase_M48"/>
</dbReference>
<keyword evidence="4 12" id="KW-0479">Metal-binding</keyword>
<feature type="transmembrane region" description="Helical" evidence="14">
    <location>
        <begin position="148"/>
        <end position="169"/>
    </location>
</feature>
<dbReference type="FunFam" id="3.30.2010.10:FF:000002">
    <property type="entry name" value="CAAX prenyl protease"/>
    <property type="match status" value="1"/>
</dbReference>
<evidence type="ECO:0000313" key="18">
    <source>
        <dbReference type="Proteomes" id="UP000557872"/>
    </source>
</evidence>
<evidence type="ECO:0000256" key="2">
    <source>
        <dbReference type="ARBA" id="ARBA00022670"/>
    </source>
</evidence>
<dbReference type="Proteomes" id="UP000557872">
    <property type="component" value="Unassembled WGS sequence"/>
</dbReference>
<dbReference type="Gene3D" id="3.30.2010.10">
    <property type="entry name" value="Metalloproteases ('zincins'), catalytic domain"/>
    <property type="match status" value="1"/>
</dbReference>
<comment type="cofactor">
    <cofactor evidence="12 13">
        <name>Zn(2+)</name>
        <dbReference type="ChEBI" id="CHEBI:29105"/>
    </cofactor>
    <text evidence="12 13">Binds 1 zinc ion per subunit.</text>
</comment>
<dbReference type="PANTHER" id="PTHR10120">
    <property type="entry name" value="CAAX PRENYL PROTEASE 1"/>
    <property type="match status" value="1"/>
</dbReference>
<dbReference type="Pfam" id="PF16491">
    <property type="entry name" value="Peptidase_M48_N"/>
    <property type="match status" value="1"/>
</dbReference>
<dbReference type="InterPro" id="IPR032456">
    <property type="entry name" value="Peptidase_M48_N"/>
</dbReference>
<feature type="transmembrane region" description="Helical" evidence="14">
    <location>
        <begin position="325"/>
        <end position="345"/>
    </location>
</feature>
<sequence length="421" mass="47377">MDNATALFIVLALIALWNLDFIASLLNLKALKPELPAEFQGVYDDEKYAQSQEYTRVSEKFGIITSIYSLSVLLAFWFAGGFGWLDQWLRSYQWGEIPTGIGFIGALMIGNTLLNLPFQIYDTFVIEEKFGFNKTTPKTFVVDQIKGLFVSALIGVPLLALVLWIFAAVPNAWLWAWLAFTTFQLLMMYLAPSLILPLFNKFEPMPEGELKTRIQEMAKQCDFPLTEIHVMDGSKRSTKSNAFFTGFGKRKKIALFDTLIDKHDTDELLGVLAHEIGHFKKKHIIQRMVFSIVQTAVVFFLLGLVTDPDSPFAQELFKAFGVESVSTYAGLVFFMLLFSPVSKLLGVIGNISSRKHEFEADAYAAEIQGTPEHLVRALKKLAANNLSNLTPHPLPVFLDYSHPPMLVRLKALKAFKLKTEA</sequence>
<evidence type="ECO:0000256" key="4">
    <source>
        <dbReference type="ARBA" id="ARBA00022723"/>
    </source>
</evidence>
<dbReference type="CDD" id="cd07343">
    <property type="entry name" value="M48A_Zmpste24p_like"/>
    <property type="match status" value="1"/>
</dbReference>
<evidence type="ECO:0000256" key="9">
    <source>
        <dbReference type="ARBA" id="ARBA00023049"/>
    </source>
</evidence>
<feature type="binding site" evidence="12">
    <location>
        <position position="357"/>
    </location>
    <ligand>
        <name>Zn(2+)</name>
        <dbReference type="ChEBI" id="CHEBI:29105"/>
        <note>catalytic</note>
    </ligand>
</feature>
<evidence type="ECO:0000256" key="1">
    <source>
        <dbReference type="ARBA" id="ARBA00004477"/>
    </source>
</evidence>
<evidence type="ECO:0000256" key="14">
    <source>
        <dbReference type="SAM" id="Phobius"/>
    </source>
</evidence>
<organism evidence="17 18">
    <name type="scientific">Oceaniferula marina</name>
    <dbReference type="NCBI Taxonomy" id="2748318"/>
    <lineage>
        <taxon>Bacteria</taxon>
        <taxon>Pseudomonadati</taxon>
        <taxon>Verrucomicrobiota</taxon>
        <taxon>Verrucomicrobiia</taxon>
        <taxon>Verrucomicrobiales</taxon>
        <taxon>Verrucomicrobiaceae</taxon>
        <taxon>Oceaniferula</taxon>
    </lineage>
</organism>
<keyword evidence="5 13" id="KW-0378">Hydrolase</keyword>
<dbReference type="EMBL" id="JACBAZ010000001">
    <property type="protein sequence ID" value="NWK54266.1"/>
    <property type="molecule type" value="Genomic_DNA"/>
</dbReference>
<feature type="transmembrane region" description="Helical" evidence="14">
    <location>
        <begin position="97"/>
        <end position="116"/>
    </location>
</feature>
<comment type="similarity">
    <text evidence="13">Belongs to the peptidase M48 family.</text>
</comment>
<evidence type="ECO:0000256" key="7">
    <source>
        <dbReference type="ARBA" id="ARBA00022833"/>
    </source>
</evidence>
<keyword evidence="8 14" id="KW-1133">Transmembrane helix</keyword>
<keyword evidence="10 14" id="KW-0472">Membrane</keyword>
<evidence type="ECO:0000256" key="8">
    <source>
        <dbReference type="ARBA" id="ARBA00022989"/>
    </source>
</evidence>
<keyword evidence="6" id="KW-0256">Endoplasmic reticulum</keyword>
<dbReference type="GO" id="GO:0046872">
    <property type="term" value="F:metal ion binding"/>
    <property type="evidence" value="ECO:0007669"/>
    <property type="project" value="UniProtKB-KW"/>
</dbReference>
<feature type="transmembrane region" description="Helical" evidence="14">
    <location>
        <begin position="61"/>
        <end position="85"/>
    </location>
</feature>
<comment type="caution">
    <text evidence="17">The sequence shown here is derived from an EMBL/GenBank/DDBJ whole genome shotgun (WGS) entry which is preliminary data.</text>
</comment>
<dbReference type="GO" id="GO:0071586">
    <property type="term" value="P:CAAX-box protein processing"/>
    <property type="evidence" value="ECO:0007669"/>
    <property type="project" value="InterPro"/>
</dbReference>
<feature type="transmembrane region" description="Helical" evidence="14">
    <location>
        <begin position="175"/>
        <end position="199"/>
    </location>
</feature>
<keyword evidence="9 13" id="KW-0482">Metalloprotease</keyword>
<proteinExistence type="inferred from homology"/>
<dbReference type="InterPro" id="IPR027057">
    <property type="entry name" value="CAXX_Prtase_1"/>
</dbReference>
<keyword evidence="3 14" id="KW-0812">Transmembrane</keyword>
<name>A0A851GA25_9BACT</name>
<feature type="domain" description="CAAX prenyl protease 1 N-terminal" evidence="16">
    <location>
        <begin position="27"/>
        <end position="201"/>
    </location>
</feature>
<accession>A0A851GA25</accession>
<evidence type="ECO:0000256" key="3">
    <source>
        <dbReference type="ARBA" id="ARBA00022692"/>
    </source>
</evidence>
<gene>
    <name evidence="17" type="ORF">HW115_01480</name>
</gene>
<keyword evidence="2 13" id="KW-0645">Protease</keyword>
<keyword evidence="7 12" id="KW-0862">Zinc</keyword>
<evidence type="ECO:0000259" key="15">
    <source>
        <dbReference type="Pfam" id="PF01435"/>
    </source>
</evidence>
<dbReference type="Pfam" id="PF01435">
    <property type="entry name" value="Peptidase_M48"/>
    <property type="match status" value="1"/>
</dbReference>
<dbReference type="RefSeq" id="WP_178930805.1">
    <property type="nucleotide sequence ID" value="NZ_JACBAZ010000001.1"/>
</dbReference>
<feature type="binding site" evidence="12">
    <location>
        <position position="274"/>
    </location>
    <ligand>
        <name>Zn(2+)</name>
        <dbReference type="ChEBI" id="CHEBI:29105"/>
        <note>catalytic</note>
    </ligand>
</feature>
<evidence type="ECO:0000256" key="10">
    <source>
        <dbReference type="ARBA" id="ARBA00023136"/>
    </source>
</evidence>
<feature type="transmembrane region" description="Helical" evidence="14">
    <location>
        <begin position="288"/>
        <end position="305"/>
    </location>
</feature>
<feature type="transmembrane region" description="Helical" evidence="14">
    <location>
        <begin position="6"/>
        <end position="26"/>
    </location>
</feature>
<feature type="domain" description="Peptidase M48" evidence="15">
    <location>
        <begin position="206"/>
        <end position="414"/>
    </location>
</feature>
<feature type="active site" evidence="11">
    <location>
        <position position="275"/>
    </location>
</feature>
<evidence type="ECO:0000256" key="6">
    <source>
        <dbReference type="ARBA" id="ARBA00022824"/>
    </source>
</evidence>
<dbReference type="GO" id="GO:0004222">
    <property type="term" value="F:metalloendopeptidase activity"/>
    <property type="evidence" value="ECO:0007669"/>
    <property type="project" value="InterPro"/>
</dbReference>